<evidence type="ECO:0000256" key="2">
    <source>
        <dbReference type="ARBA" id="ARBA00022801"/>
    </source>
</evidence>
<keyword evidence="2" id="KW-0378">Hydrolase</keyword>
<dbReference type="PROSITE" id="PS51462">
    <property type="entry name" value="NUDIX"/>
    <property type="match status" value="1"/>
</dbReference>
<dbReference type="AlphaFoldDB" id="A0A7U7I9N9"/>
<comment type="cofactor">
    <cofactor evidence="1">
        <name>Mg(2+)</name>
        <dbReference type="ChEBI" id="CHEBI:18420"/>
    </cofactor>
</comment>
<reference evidence="4 5" key="1">
    <citation type="submission" date="2020-08" db="EMBL/GenBank/DDBJ databases">
        <authorList>
            <person name="Criscuolo A."/>
        </authorList>
    </citation>
    <scope>NUCLEOTIDE SEQUENCE [LARGE SCALE GENOMIC DNA]</scope>
    <source>
        <strain evidence="4">CIP111764</strain>
    </source>
</reference>
<evidence type="ECO:0000313" key="4">
    <source>
        <dbReference type="EMBL" id="CAD5108386.1"/>
    </source>
</evidence>
<protein>
    <recommendedName>
        <fullName evidence="3">Nudix hydrolase domain-containing protein</fullName>
    </recommendedName>
</protein>
<organism evidence="4 5">
    <name type="scientific">Zestomonas carbonaria</name>
    <dbReference type="NCBI Taxonomy" id="2762745"/>
    <lineage>
        <taxon>Bacteria</taxon>
        <taxon>Pseudomonadati</taxon>
        <taxon>Pseudomonadota</taxon>
        <taxon>Gammaproteobacteria</taxon>
        <taxon>Pseudomonadales</taxon>
        <taxon>Pseudomonadaceae</taxon>
        <taxon>Zestomonas</taxon>
    </lineage>
</organism>
<dbReference type="CDD" id="cd04663">
    <property type="entry name" value="NUDIX_Hydrolase"/>
    <property type="match status" value="1"/>
</dbReference>
<sequence length="139" mass="15638">MIPNKACPVVLNGSARERILVFEHPLAGIQLVKGSIEPNESPVAAAVRELQEESGLRASAVLADLGTWVPGYGDQVWSFQLCEVQEPLPEGWSHRCADDGGHDFRFFWHPLDEVPTPQWHWVFREALVHVRRALGDTYK</sequence>
<keyword evidence="5" id="KW-1185">Reference proteome</keyword>
<feature type="domain" description="Nudix hydrolase" evidence="3">
    <location>
        <begin position="1"/>
        <end position="139"/>
    </location>
</feature>
<dbReference type="Proteomes" id="UP000583387">
    <property type="component" value="Unassembled WGS sequence"/>
</dbReference>
<name>A0A7U7I9N9_9GAMM</name>
<dbReference type="Gene3D" id="3.90.79.10">
    <property type="entry name" value="Nucleoside Triphosphate Pyrophosphohydrolase"/>
    <property type="match status" value="1"/>
</dbReference>
<dbReference type="InterPro" id="IPR000086">
    <property type="entry name" value="NUDIX_hydrolase_dom"/>
</dbReference>
<gene>
    <name evidence="4" type="ORF">PSEWESI4_02671</name>
</gene>
<dbReference type="SUPFAM" id="SSF55811">
    <property type="entry name" value="Nudix"/>
    <property type="match status" value="1"/>
</dbReference>
<comment type="caution">
    <text evidence="4">The sequence shown here is derived from an EMBL/GenBank/DDBJ whole genome shotgun (WGS) entry which is preliminary data.</text>
</comment>
<evidence type="ECO:0000259" key="3">
    <source>
        <dbReference type="PROSITE" id="PS51462"/>
    </source>
</evidence>
<proteinExistence type="predicted"/>
<evidence type="ECO:0000313" key="5">
    <source>
        <dbReference type="Proteomes" id="UP000583387"/>
    </source>
</evidence>
<dbReference type="InterPro" id="IPR015797">
    <property type="entry name" value="NUDIX_hydrolase-like_dom_sf"/>
</dbReference>
<dbReference type="EMBL" id="CAJFCI010000054">
    <property type="protein sequence ID" value="CAD5108386.1"/>
    <property type="molecule type" value="Genomic_DNA"/>
</dbReference>
<accession>A0A7U7I9N9</accession>
<evidence type="ECO:0000256" key="1">
    <source>
        <dbReference type="ARBA" id="ARBA00001946"/>
    </source>
</evidence>
<dbReference type="Pfam" id="PF00293">
    <property type="entry name" value="NUDIX"/>
    <property type="match status" value="1"/>
</dbReference>
<dbReference type="GO" id="GO:0016787">
    <property type="term" value="F:hydrolase activity"/>
    <property type="evidence" value="ECO:0007669"/>
    <property type="project" value="UniProtKB-KW"/>
</dbReference>
<dbReference type="PROSITE" id="PS00893">
    <property type="entry name" value="NUDIX_BOX"/>
    <property type="match status" value="1"/>
</dbReference>
<dbReference type="InterPro" id="IPR020084">
    <property type="entry name" value="NUDIX_hydrolase_CS"/>
</dbReference>